<name>C3X4R4_9BURK</name>
<proteinExistence type="predicted"/>
<dbReference type="HOGENOM" id="CLU_1531056_0_0_4"/>
<comment type="caution">
    <text evidence="1">The sequence shown here is derived from an EMBL/GenBank/DDBJ whole genome shotgun (WGS) entry which is preliminary data.</text>
</comment>
<dbReference type="EMBL" id="ACDP02000006">
    <property type="protein sequence ID" value="EEO28200.2"/>
    <property type="molecule type" value="Genomic_DNA"/>
</dbReference>
<keyword evidence="2" id="KW-1185">Reference proteome</keyword>
<sequence length="175" mass="19887">MKEVTNATALKTVVEKLNNTSDGFFSCLLIASMMNEKDSYQEINREVEKYCKANGIGNIEEKLSQVLQCAFLWAGHFWQIKTEQFTLLTETMKRFTGGDMNALFQMQESDRKLKARLQAADELLNEMFSPFGNVVEPVLKIAMSGHFVNEDNVLADGKAKQDMKSVYRAILQELN</sequence>
<protein>
    <submittedName>
        <fullName evidence="1">Uncharacterized protein</fullName>
    </submittedName>
</protein>
<dbReference type="RefSeq" id="WP_020994840.1">
    <property type="nucleotide sequence ID" value="NZ_CABMNL010000001.1"/>
</dbReference>
<dbReference type="Proteomes" id="UP000003973">
    <property type="component" value="Unassembled WGS sequence"/>
</dbReference>
<organism evidence="1 2">
    <name type="scientific">Oxalobacter paraformigenes</name>
    <dbReference type="NCBI Taxonomy" id="556268"/>
    <lineage>
        <taxon>Bacteria</taxon>
        <taxon>Pseudomonadati</taxon>
        <taxon>Pseudomonadota</taxon>
        <taxon>Betaproteobacteria</taxon>
        <taxon>Burkholderiales</taxon>
        <taxon>Oxalobacteraceae</taxon>
        <taxon>Oxalobacter</taxon>
    </lineage>
</organism>
<gene>
    <name evidence="1" type="ORF">OFAG_01353</name>
</gene>
<reference evidence="1" key="1">
    <citation type="submission" date="2011-10" db="EMBL/GenBank/DDBJ databases">
        <title>The Genome Sequence of Oxalobacter formigenes HOxBLS.</title>
        <authorList>
            <consortium name="The Broad Institute Genome Sequencing Platform"/>
            <person name="Earl A."/>
            <person name="Ward D."/>
            <person name="Feldgarden M."/>
            <person name="Gevers D."/>
            <person name="Allison M.J."/>
            <person name="Humphrey S."/>
            <person name="Young S.K."/>
            <person name="Zeng Q."/>
            <person name="Gargeya S."/>
            <person name="Fitzgerald M."/>
            <person name="Haas B."/>
            <person name="Abouelleil A."/>
            <person name="Alvarado L."/>
            <person name="Arachchi H.M."/>
            <person name="Berlin A."/>
            <person name="Brown A."/>
            <person name="Chapman S.B."/>
            <person name="Chen Z."/>
            <person name="Dunbar C."/>
            <person name="Freedman E."/>
            <person name="Gearin G."/>
            <person name="Goldberg J."/>
            <person name="Griggs A."/>
            <person name="Gujja S."/>
            <person name="Heiman D."/>
            <person name="Howarth C."/>
            <person name="Larson L."/>
            <person name="Lui A."/>
            <person name="MacDonald P.J.P."/>
            <person name="Montmayeur A."/>
            <person name="Murphy C."/>
            <person name="Neiman D."/>
            <person name="Pearson M."/>
            <person name="Priest M."/>
            <person name="Roberts A."/>
            <person name="Saif S."/>
            <person name="Shea T."/>
            <person name="Shenoy N."/>
            <person name="Sisk P."/>
            <person name="Stolte C."/>
            <person name="Sykes S."/>
            <person name="Wortman J."/>
            <person name="Nusbaum C."/>
            <person name="Birren B."/>
        </authorList>
    </citation>
    <scope>NUCLEOTIDE SEQUENCE [LARGE SCALE GENOMIC DNA]</scope>
    <source>
        <strain evidence="1">HOxBLS</strain>
    </source>
</reference>
<evidence type="ECO:0000313" key="1">
    <source>
        <dbReference type="EMBL" id="EEO28200.2"/>
    </source>
</evidence>
<accession>C3X4R4</accession>
<dbReference type="AlphaFoldDB" id="C3X4R4"/>
<evidence type="ECO:0000313" key="2">
    <source>
        <dbReference type="Proteomes" id="UP000003973"/>
    </source>
</evidence>